<accession>A0ABX0NDG9</accession>
<dbReference type="InterPro" id="IPR051699">
    <property type="entry name" value="Rpn/YhgA-like_nuclease"/>
</dbReference>
<protein>
    <submittedName>
        <fullName evidence="2">Transposase</fullName>
    </submittedName>
</protein>
<proteinExistence type="predicted"/>
<evidence type="ECO:0000259" key="1">
    <source>
        <dbReference type="Pfam" id="PF04754"/>
    </source>
</evidence>
<dbReference type="EMBL" id="WHJG01000013">
    <property type="protein sequence ID" value="NHZ80572.1"/>
    <property type="molecule type" value="Genomic_DNA"/>
</dbReference>
<dbReference type="InterPro" id="IPR006842">
    <property type="entry name" value="Transposase_31"/>
</dbReference>
<dbReference type="PANTHER" id="PTHR34611">
    <property type="match status" value="1"/>
</dbReference>
<reference evidence="2 3" key="1">
    <citation type="submission" date="2019-10" db="EMBL/GenBank/DDBJ databases">
        <title>Taxonomy of Antarctic Massilia spp.: description of Massilia rubra sp. nov., Massilia aquatica sp. nov., Massilia mucilaginosa sp. nov., Massilia frigida sp. nov. isolated from streams, lakes and regoliths.</title>
        <authorList>
            <person name="Holochova P."/>
            <person name="Sedlacek I."/>
            <person name="Kralova S."/>
            <person name="Maslanova I."/>
            <person name="Busse H.-J."/>
            <person name="Stankova E."/>
            <person name="Vrbovska V."/>
            <person name="Kovarovic V."/>
            <person name="Bartak M."/>
            <person name="Svec P."/>
            <person name="Pantucek R."/>
        </authorList>
    </citation>
    <scope>NUCLEOTIDE SEQUENCE [LARGE SCALE GENOMIC DNA]</scope>
    <source>
        <strain evidence="2 3">CCM 8695</strain>
    </source>
</reference>
<dbReference type="RefSeq" id="WP_167087727.1">
    <property type="nucleotide sequence ID" value="NZ_WHJG01000013.1"/>
</dbReference>
<dbReference type="Proteomes" id="UP000621455">
    <property type="component" value="Unassembled WGS sequence"/>
</dbReference>
<gene>
    <name evidence="2" type="ORF">F2P44_15000</name>
</gene>
<sequence>MPAPHDLGYRSLFAHPELVRELITGFTSTKLFDEIPLSAFERVNPAYVSERLSAREDDIVWRVRLGDEFLYVYILLECQSGVDRWMALRMQTYIGLLYQDLVKRHALSPGLLLPPVLPLVFYNGLPHWSASMDLAGLLMQAPAELAALQPAQRYVLIDQQRLEATALETNATLLALLFRLELSSAPDVLRKVAPALTAWFHEAPQDSLRRSVEVWVNHLLARRPGKSGAFTCNSVKEVADMGRKFETWAEEFEEIGFQKGSAEGMAKGKAEGKAEGQIAALREVVGSLLRIKFGVLPELTMQRIDQASETELHQWIEHSVNAPSLPAIFGDDTVPTQGQSG</sequence>
<organism evidence="2 3">
    <name type="scientific">Massilia frigida</name>
    <dbReference type="NCBI Taxonomy" id="2609281"/>
    <lineage>
        <taxon>Bacteria</taxon>
        <taxon>Pseudomonadati</taxon>
        <taxon>Pseudomonadota</taxon>
        <taxon>Betaproteobacteria</taxon>
        <taxon>Burkholderiales</taxon>
        <taxon>Oxalobacteraceae</taxon>
        <taxon>Telluria group</taxon>
        <taxon>Massilia</taxon>
    </lineage>
</organism>
<feature type="domain" description="Transposase (putative) YhgA-like" evidence="1">
    <location>
        <begin position="4"/>
        <end position="177"/>
    </location>
</feature>
<dbReference type="Pfam" id="PF04754">
    <property type="entry name" value="Transposase_31"/>
    <property type="match status" value="1"/>
</dbReference>
<keyword evidence="3" id="KW-1185">Reference proteome</keyword>
<comment type="caution">
    <text evidence="2">The sequence shown here is derived from an EMBL/GenBank/DDBJ whole genome shotgun (WGS) entry which is preliminary data.</text>
</comment>
<dbReference type="PANTHER" id="PTHR34611:SF2">
    <property type="entry name" value="INACTIVE RECOMBINATION-PROMOTING NUCLEASE-LIKE PROTEIN RPNE-RELATED"/>
    <property type="match status" value="1"/>
</dbReference>
<evidence type="ECO:0000313" key="2">
    <source>
        <dbReference type="EMBL" id="NHZ80572.1"/>
    </source>
</evidence>
<evidence type="ECO:0000313" key="3">
    <source>
        <dbReference type="Proteomes" id="UP000621455"/>
    </source>
</evidence>
<name>A0ABX0NDG9_9BURK</name>